<dbReference type="STRING" id="119000.SAMN05661010_00382"/>
<evidence type="ECO:0000256" key="4">
    <source>
        <dbReference type="ARBA" id="ARBA00022801"/>
    </source>
</evidence>
<dbReference type="CDD" id="cd09129">
    <property type="entry name" value="PLDc_unchar2_1"/>
    <property type="match status" value="1"/>
</dbReference>
<comment type="similarity">
    <text evidence="2">Belongs to the phospholipase D family.</text>
</comment>
<dbReference type="Pfam" id="PF13091">
    <property type="entry name" value="PLDc_2"/>
    <property type="match status" value="1"/>
</dbReference>
<dbReference type="CDD" id="cd09130">
    <property type="entry name" value="PLDc_unchar2_2"/>
    <property type="match status" value="1"/>
</dbReference>
<accession>A0A1G9FGR6</accession>
<evidence type="ECO:0000313" key="9">
    <source>
        <dbReference type="EMBL" id="SDK87526.1"/>
    </source>
</evidence>
<dbReference type="Gene3D" id="3.30.870.10">
    <property type="entry name" value="Endonuclease Chain A"/>
    <property type="match status" value="2"/>
</dbReference>
<comment type="catalytic activity">
    <reaction evidence="1">
        <text>a 1,2-diacyl-sn-glycero-3-phosphocholine + H2O = a 1,2-diacyl-sn-glycero-3-phosphate + choline + H(+)</text>
        <dbReference type="Rhea" id="RHEA:14445"/>
        <dbReference type="ChEBI" id="CHEBI:15354"/>
        <dbReference type="ChEBI" id="CHEBI:15377"/>
        <dbReference type="ChEBI" id="CHEBI:15378"/>
        <dbReference type="ChEBI" id="CHEBI:57643"/>
        <dbReference type="ChEBI" id="CHEBI:58608"/>
        <dbReference type="EC" id="3.1.4.4"/>
    </reaction>
</comment>
<dbReference type="EMBL" id="FNGI01000001">
    <property type="protein sequence ID" value="SDK87526.1"/>
    <property type="molecule type" value="Genomic_DNA"/>
</dbReference>
<dbReference type="AlphaFoldDB" id="A0A1G9FGR6"/>
<name>A0A1G9FGR6_9GAMM</name>
<dbReference type="PANTHER" id="PTHR43856">
    <property type="entry name" value="CARDIOLIPIN HYDROLASE"/>
    <property type="match status" value="1"/>
</dbReference>
<dbReference type="Proteomes" id="UP000198654">
    <property type="component" value="Unassembled WGS sequence"/>
</dbReference>
<dbReference type="PANTHER" id="PTHR43856:SF1">
    <property type="entry name" value="MITOCHONDRIAL CARDIOLIPIN HYDROLASE"/>
    <property type="match status" value="1"/>
</dbReference>
<keyword evidence="7" id="KW-1133">Transmembrane helix</keyword>
<keyword evidence="7" id="KW-0812">Transmembrane</keyword>
<keyword evidence="4" id="KW-0378">Hydrolase</keyword>
<proteinExistence type="inferred from homology"/>
<dbReference type="SUPFAM" id="SSF56024">
    <property type="entry name" value="Phospholipase D/nuclease"/>
    <property type="match status" value="2"/>
</dbReference>
<feature type="domain" description="Phospholipase D-like" evidence="8">
    <location>
        <begin position="314"/>
        <end position="455"/>
    </location>
</feature>
<feature type="transmembrane region" description="Helical" evidence="7">
    <location>
        <begin position="20"/>
        <end position="37"/>
    </location>
</feature>
<keyword evidence="6" id="KW-0443">Lipid metabolism</keyword>
<keyword evidence="7" id="KW-0472">Membrane</keyword>
<dbReference type="InterPro" id="IPR051406">
    <property type="entry name" value="PLD_domain"/>
</dbReference>
<dbReference type="GO" id="GO:0004630">
    <property type="term" value="F:phospholipase D activity"/>
    <property type="evidence" value="ECO:0007669"/>
    <property type="project" value="UniProtKB-EC"/>
</dbReference>
<dbReference type="GO" id="GO:0016891">
    <property type="term" value="F:RNA endonuclease activity producing 5'-phosphomonoesters, hydrolytic mechanism"/>
    <property type="evidence" value="ECO:0007669"/>
    <property type="project" value="TreeGrafter"/>
</dbReference>
<evidence type="ECO:0000256" key="5">
    <source>
        <dbReference type="ARBA" id="ARBA00022963"/>
    </source>
</evidence>
<evidence type="ECO:0000256" key="7">
    <source>
        <dbReference type="SAM" id="Phobius"/>
    </source>
</evidence>
<dbReference type="GO" id="GO:0016042">
    <property type="term" value="P:lipid catabolic process"/>
    <property type="evidence" value="ECO:0007669"/>
    <property type="project" value="UniProtKB-KW"/>
</dbReference>
<evidence type="ECO:0000256" key="6">
    <source>
        <dbReference type="ARBA" id="ARBA00023098"/>
    </source>
</evidence>
<dbReference type="RefSeq" id="WP_340148211.1">
    <property type="nucleotide sequence ID" value="NZ_FNGI01000001.1"/>
</dbReference>
<sequence>MKELENTLERHASKGGLRPLVMILLAAYLGMAAYQLFKPLPEGVSTATPLRGVENVEFLADLTYLDTSGERQTEQVIFDEVLRLIGQAKRLVVLDMFLFNDFTGAAEGDYRPLSTELTQALVRRKDQRPGLEALIITDPLSTLYGGLKPDHFQALRAAGIQVVFTDLTELRASNPLWSGLWHWCCRWLGNSARSGWLPNPLGSGEVTLRSYLSLLNFKANHRKTLLVDHGDDWVGLVTSANPHDASSFHGNVALRFQGPTALDLLETELAVARLSGAEIAFDTPRAVKVTNEPATNVGARLQVLTESKIRDALIDAIATAEAGDRIDIAVFYFSHRPLVEAVIAARERGVRLRVLLDPNKDAFGIEKNGIPNRQVAADLHAAGVPVRWCDTHGEQCHAKLLLKTQASGEAELILGSANYTRRNLDDYNLETSVRLLADADAPAIGDAGQYFERLWSNRPGQHFSVPYAAFGDDSRLRYWMYRVMEASGLSTF</sequence>
<organism evidence="9 10">
    <name type="scientific">Modicisalibacter muralis</name>
    <dbReference type="NCBI Taxonomy" id="119000"/>
    <lineage>
        <taxon>Bacteria</taxon>
        <taxon>Pseudomonadati</taxon>
        <taxon>Pseudomonadota</taxon>
        <taxon>Gammaproteobacteria</taxon>
        <taxon>Oceanospirillales</taxon>
        <taxon>Halomonadaceae</taxon>
        <taxon>Modicisalibacter</taxon>
    </lineage>
</organism>
<dbReference type="InterPro" id="IPR025202">
    <property type="entry name" value="PLD-like_dom"/>
</dbReference>
<evidence type="ECO:0000256" key="2">
    <source>
        <dbReference type="ARBA" id="ARBA00008664"/>
    </source>
</evidence>
<dbReference type="EC" id="3.1.4.4" evidence="3"/>
<keyword evidence="5" id="KW-0442">Lipid degradation</keyword>
<keyword evidence="10" id="KW-1185">Reference proteome</keyword>
<evidence type="ECO:0000256" key="3">
    <source>
        <dbReference type="ARBA" id="ARBA00012027"/>
    </source>
</evidence>
<reference evidence="9 10" key="1">
    <citation type="submission" date="2016-10" db="EMBL/GenBank/DDBJ databases">
        <authorList>
            <person name="de Groot N.N."/>
        </authorList>
    </citation>
    <scope>NUCLEOTIDE SEQUENCE [LARGE SCALE GENOMIC DNA]</scope>
    <source>
        <strain evidence="9 10">DSM 14789</strain>
    </source>
</reference>
<evidence type="ECO:0000259" key="8">
    <source>
        <dbReference type="Pfam" id="PF13091"/>
    </source>
</evidence>
<evidence type="ECO:0000313" key="10">
    <source>
        <dbReference type="Proteomes" id="UP000198654"/>
    </source>
</evidence>
<evidence type="ECO:0000256" key="1">
    <source>
        <dbReference type="ARBA" id="ARBA00000798"/>
    </source>
</evidence>
<protein>
    <recommendedName>
        <fullName evidence="3">phospholipase D</fullName>
        <ecNumber evidence="3">3.1.4.4</ecNumber>
    </recommendedName>
</protein>
<gene>
    <name evidence="9" type="ORF">SAMN05661010_00382</name>
</gene>